<keyword evidence="1" id="KW-0472">Membrane</keyword>
<dbReference type="InParanoid" id="K3YKN5"/>
<dbReference type="Proteomes" id="UP000004995">
    <property type="component" value="Unassembled WGS sequence"/>
</dbReference>
<dbReference type="EnsemblPlants" id="KQL00480">
    <property type="protein sequence ID" value="KQL00480"/>
    <property type="gene ID" value="SETIT_014804mg"/>
</dbReference>
<dbReference type="AlphaFoldDB" id="K3YKN5"/>
<evidence type="ECO:0000256" key="1">
    <source>
        <dbReference type="SAM" id="Phobius"/>
    </source>
</evidence>
<name>K3YKN5_SETIT</name>
<feature type="transmembrane region" description="Helical" evidence="1">
    <location>
        <begin position="24"/>
        <end position="45"/>
    </location>
</feature>
<protein>
    <submittedName>
        <fullName evidence="2">Uncharacterized protein</fullName>
    </submittedName>
</protein>
<keyword evidence="3" id="KW-1185">Reference proteome</keyword>
<reference evidence="2" key="2">
    <citation type="submission" date="2018-08" db="UniProtKB">
        <authorList>
            <consortium name="EnsemblPlants"/>
        </authorList>
    </citation>
    <scope>IDENTIFICATION</scope>
    <source>
        <strain evidence="2">Yugu1</strain>
    </source>
</reference>
<proteinExistence type="predicted"/>
<accession>K3YKN5</accession>
<reference evidence="3" key="1">
    <citation type="journal article" date="2012" name="Nat. Biotechnol.">
        <title>Reference genome sequence of the model plant Setaria.</title>
        <authorList>
            <person name="Bennetzen J.L."/>
            <person name="Schmutz J."/>
            <person name="Wang H."/>
            <person name="Percifield R."/>
            <person name="Hawkins J."/>
            <person name="Pontaroli A.C."/>
            <person name="Estep M."/>
            <person name="Feng L."/>
            <person name="Vaughn J.N."/>
            <person name="Grimwood J."/>
            <person name="Jenkins J."/>
            <person name="Barry K."/>
            <person name="Lindquist E."/>
            <person name="Hellsten U."/>
            <person name="Deshpande S."/>
            <person name="Wang X."/>
            <person name="Wu X."/>
            <person name="Mitros T."/>
            <person name="Triplett J."/>
            <person name="Yang X."/>
            <person name="Ye C.Y."/>
            <person name="Mauro-Herrera M."/>
            <person name="Wang L."/>
            <person name="Li P."/>
            <person name="Sharma M."/>
            <person name="Sharma R."/>
            <person name="Ronald P.C."/>
            <person name="Panaud O."/>
            <person name="Kellogg E.A."/>
            <person name="Brutnell T.P."/>
            <person name="Doust A.N."/>
            <person name="Tuskan G.A."/>
            <person name="Rokhsar D."/>
            <person name="Devos K.M."/>
        </authorList>
    </citation>
    <scope>NUCLEOTIDE SEQUENCE [LARGE SCALE GENOMIC DNA]</scope>
    <source>
        <strain evidence="3">cv. Yugu1</strain>
    </source>
</reference>
<sequence length="66" mass="7505">MIAIYSEASMYIILVKFLDHNMRISFFLAFCIVPVTGGCLEKYAFWKPNLLKPQPPNLPQNPTATT</sequence>
<keyword evidence="1" id="KW-1133">Transmembrane helix</keyword>
<keyword evidence="1" id="KW-0812">Transmembrane</keyword>
<dbReference type="EMBL" id="AGNK02003508">
    <property type="status" value="NOT_ANNOTATED_CDS"/>
    <property type="molecule type" value="Genomic_DNA"/>
</dbReference>
<organism evidence="2 3">
    <name type="scientific">Setaria italica</name>
    <name type="common">Foxtail millet</name>
    <name type="synonym">Panicum italicum</name>
    <dbReference type="NCBI Taxonomy" id="4555"/>
    <lineage>
        <taxon>Eukaryota</taxon>
        <taxon>Viridiplantae</taxon>
        <taxon>Streptophyta</taxon>
        <taxon>Embryophyta</taxon>
        <taxon>Tracheophyta</taxon>
        <taxon>Spermatophyta</taxon>
        <taxon>Magnoliopsida</taxon>
        <taxon>Liliopsida</taxon>
        <taxon>Poales</taxon>
        <taxon>Poaceae</taxon>
        <taxon>PACMAD clade</taxon>
        <taxon>Panicoideae</taxon>
        <taxon>Panicodae</taxon>
        <taxon>Paniceae</taxon>
        <taxon>Cenchrinae</taxon>
        <taxon>Setaria</taxon>
    </lineage>
</organism>
<evidence type="ECO:0000313" key="3">
    <source>
        <dbReference type="Proteomes" id="UP000004995"/>
    </source>
</evidence>
<dbReference type="Gramene" id="KQL00480">
    <property type="protein sequence ID" value="KQL00480"/>
    <property type="gene ID" value="SETIT_014804mg"/>
</dbReference>
<evidence type="ECO:0000313" key="2">
    <source>
        <dbReference type="EnsemblPlants" id="KQL00480"/>
    </source>
</evidence>
<dbReference type="HOGENOM" id="CLU_2836049_0_0_1"/>